<gene>
    <name evidence="1" type="ORF">SAMN05421748_105204</name>
</gene>
<accession>A0A285HRT8</accession>
<proteinExistence type="predicted"/>
<evidence type="ECO:0000313" key="1">
    <source>
        <dbReference type="EMBL" id="SNY38303.1"/>
    </source>
</evidence>
<name>A0A285HRT8_9ACTN</name>
<reference evidence="1 2" key="1">
    <citation type="submission" date="2017-09" db="EMBL/GenBank/DDBJ databases">
        <authorList>
            <person name="Ehlers B."/>
            <person name="Leendertz F.H."/>
        </authorList>
    </citation>
    <scope>NUCLEOTIDE SEQUENCE [LARGE SCALE GENOMIC DNA]</scope>
    <source>
        <strain evidence="1 2">CGMCC 4.6857</strain>
    </source>
</reference>
<protein>
    <submittedName>
        <fullName evidence="1">Uncharacterized protein</fullName>
    </submittedName>
</protein>
<dbReference type="AlphaFoldDB" id="A0A285HRT8"/>
<sequence length="37" mass="3722">MSPRVNIGSDTAPKLVLRDSAQVATSADGLTAPLTAP</sequence>
<organism evidence="1 2">
    <name type="scientific">Paractinoplanes atraurantiacus</name>
    <dbReference type="NCBI Taxonomy" id="1036182"/>
    <lineage>
        <taxon>Bacteria</taxon>
        <taxon>Bacillati</taxon>
        <taxon>Actinomycetota</taxon>
        <taxon>Actinomycetes</taxon>
        <taxon>Micromonosporales</taxon>
        <taxon>Micromonosporaceae</taxon>
        <taxon>Paractinoplanes</taxon>
    </lineage>
</organism>
<dbReference type="EMBL" id="OBDY01000005">
    <property type="protein sequence ID" value="SNY38303.1"/>
    <property type="molecule type" value="Genomic_DNA"/>
</dbReference>
<evidence type="ECO:0000313" key="2">
    <source>
        <dbReference type="Proteomes" id="UP000219612"/>
    </source>
</evidence>
<dbReference type="Proteomes" id="UP000219612">
    <property type="component" value="Unassembled WGS sequence"/>
</dbReference>
<keyword evidence="2" id="KW-1185">Reference proteome</keyword>